<proteinExistence type="predicted"/>
<dbReference type="PANTHER" id="PTHR43537">
    <property type="entry name" value="TRANSCRIPTIONAL REGULATOR, GNTR FAMILY"/>
    <property type="match status" value="1"/>
</dbReference>
<dbReference type="Pfam" id="PF00392">
    <property type="entry name" value="GntR"/>
    <property type="match status" value="1"/>
</dbReference>
<evidence type="ECO:0000256" key="3">
    <source>
        <dbReference type="ARBA" id="ARBA00023163"/>
    </source>
</evidence>
<evidence type="ECO:0000313" key="6">
    <source>
        <dbReference type="EMBL" id="VVN10831.1"/>
    </source>
</evidence>
<accession>A0A327NHC5</accession>
<dbReference type="InterPro" id="IPR036388">
    <property type="entry name" value="WH-like_DNA-bd_sf"/>
</dbReference>
<evidence type="ECO:0000256" key="1">
    <source>
        <dbReference type="ARBA" id="ARBA00023015"/>
    </source>
</evidence>
<dbReference type="InterPro" id="IPR008920">
    <property type="entry name" value="TF_FadR/GntR_C"/>
</dbReference>
<keyword evidence="2" id="KW-0238">DNA-binding</keyword>
<dbReference type="PANTHER" id="PTHR43537:SF5">
    <property type="entry name" value="UXU OPERON TRANSCRIPTIONAL REGULATOR"/>
    <property type="match status" value="1"/>
</dbReference>
<dbReference type="SMART" id="SM00895">
    <property type="entry name" value="FCD"/>
    <property type="match status" value="1"/>
</dbReference>
<dbReference type="Gene3D" id="1.20.120.530">
    <property type="entry name" value="GntR ligand-binding domain-like"/>
    <property type="match status" value="1"/>
</dbReference>
<organism evidence="5 7">
    <name type="scientific">Pseudomonas fluorescens</name>
    <dbReference type="NCBI Taxonomy" id="294"/>
    <lineage>
        <taxon>Bacteria</taxon>
        <taxon>Pseudomonadati</taxon>
        <taxon>Pseudomonadota</taxon>
        <taxon>Gammaproteobacteria</taxon>
        <taxon>Pseudomonadales</taxon>
        <taxon>Pseudomonadaceae</taxon>
        <taxon>Pseudomonas</taxon>
    </lineage>
</organism>
<dbReference type="Proteomes" id="UP000249493">
    <property type="component" value="Unassembled WGS sequence"/>
</dbReference>
<dbReference type="SUPFAM" id="SSF46785">
    <property type="entry name" value="Winged helix' DNA-binding domain"/>
    <property type="match status" value="1"/>
</dbReference>
<keyword evidence="1" id="KW-0805">Transcription regulation</keyword>
<reference evidence="6 8" key="2">
    <citation type="submission" date="2019-09" db="EMBL/GenBank/DDBJ databases">
        <authorList>
            <person name="Chandra G."/>
            <person name="Truman W A."/>
        </authorList>
    </citation>
    <scope>NUCLEOTIDE SEQUENCE [LARGE SCALE GENOMIC DNA]</scope>
    <source>
        <strain evidence="6">PS673</strain>
    </source>
</reference>
<name>A0A327NHC5_PSEFL</name>
<dbReference type="SUPFAM" id="SSF48008">
    <property type="entry name" value="GntR ligand-binding domain-like"/>
    <property type="match status" value="1"/>
</dbReference>
<dbReference type="GO" id="GO:0003677">
    <property type="term" value="F:DNA binding"/>
    <property type="evidence" value="ECO:0007669"/>
    <property type="project" value="UniProtKB-KW"/>
</dbReference>
<dbReference type="PROSITE" id="PS50949">
    <property type="entry name" value="HTH_GNTR"/>
    <property type="match status" value="1"/>
</dbReference>
<dbReference type="Gene3D" id="1.10.10.10">
    <property type="entry name" value="Winged helix-like DNA-binding domain superfamily/Winged helix DNA-binding domain"/>
    <property type="match status" value="1"/>
</dbReference>
<gene>
    <name evidence="5" type="ORF">DOZ80_08905</name>
    <name evidence="6" type="ORF">PS673_03790</name>
</gene>
<evidence type="ECO:0000313" key="7">
    <source>
        <dbReference type="Proteomes" id="UP000249493"/>
    </source>
</evidence>
<dbReference type="Pfam" id="PF07729">
    <property type="entry name" value="FCD"/>
    <property type="match status" value="1"/>
</dbReference>
<dbReference type="AlphaFoldDB" id="A0A327NHC5"/>
<dbReference type="RefSeq" id="WP_111281955.1">
    <property type="nucleotide sequence ID" value="NZ_CABVHB010000032.1"/>
</dbReference>
<evidence type="ECO:0000313" key="5">
    <source>
        <dbReference type="EMBL" id="RAI71938.1"/>
    </source>
</evidence>
<keyword evidence="3" id="KW-0804">Transcription</keyword>
<evidence type="ECO:0000256" key="2">
    <source>
        <dbReference type="ARBA" id="ARBA00023125"/>
    </source>
</evidence>
<dbReference type="EMBL" id="QLIN01000002">
    <property type="protein sequence ID" value="RAI71938.1"/>
    <property type="molecule type" value="Genomic_DNA"/>
</dbReference>
<dbReference type="Proteomes" id="UP000344274">
    <property type="component" value="Unassembled WGS sequence"/>
</dbReference>
<sequence>MASSALVQRIAAEIRQKIQTGELSLGAHLSAQKVADEFNVSRSPAREALVLLSEQCVLEQLPNRGFFVLESVQDPSQIQDEVLPLEEPDEYYRLSEDWLNNAIPSEVTEQFLRTRYDLTKAQVIDILNRAAKVGWAEPKPGYGWRFLDVAKTPETLEQIYKVRSLIEPAALLEPTYLHDLAKLQRLKKEQQDMLNGGIDSLPADVLLKNGIRFHEEFIKLSGNPLYHMILVQMNNMRRLIEYRSMIDRKRLYKQCAEHIRMIELVEQGNNLEAAHLMKQHLSGSFAHKSPILKLRSESAETTPSLSGLSTGLTSLLEESTR</sequence>
<dbReference type="InterPro" id="IPR000524">
    <property type="entry name" value="Tscrpt_reg_HTH_GntR"/>
</dbReference>
<feature type="domain" description="HTH gntR-type" evidence="4">
    <location>
        <begin position="4"/>
        <end position="71"/>
    </location>
</feature>
<dbReference type="InterPro" id="IPR036390">
    <property type="entry name" value="WH_DNA-bd_sf"/>
</dbReference>
<dbReference type="InterPro" id="IPR011711">
    <property type="entry name" value="GntR_C"/>
</dbReference>
<dbReference type="GO" id="GO:0003700">
    <property type="term" value="F:DNA-binding transcription factor activity"/>
    <property type="evidence" value="ECO:0007669"/>
    <property type="project" value="InterPro"/>
</dbReference>
<dbReference type="CDD" id="cd07377">
    <property type="entry name" value="WHTH_GntR"/>
    <property type="match status" value="1"/>
</dbReference>
<evidence type="ECO:0000313" key="8">
    <source>
        <dbReference type="Proteomes" id="UP000344274"/>
    </source>
</evidence>
<reference evidence="5 7" key="1">
    <citation type="submission" date="2018-06" db="EMBL/GenBank/DDBJ databases">
        <authorList>
            <person name="Zhirakovskaya E."/>
        </authorList>
    </citation>
    <scope>NUCLEOTIDE SEQUENCE [LARGE SCALE GENOMIC DNA]</scope>
    <source>
        <strain evidence="5 7">LY3</strain>
    </source>
</reference>
<protein>
    <submittedName>
        <fullName evidence="5">GntR family transcriptional regulator</fullName>
    </submittedName>
</protein>
<evidence type="ECO:0000259" key="4">
    <source>
        <dbReference type="PROSITE" id="PS50949"/>
    </source>
</evidence>
<dbReference type="SMART" id="SM00345">
    <property type="entry name" value="HTH_GNTR"/>
    <property type="match status" value="1"/>
</dbReference>
<dbReference type="EMBL" id="CABVHB010000032">
    <property type="protein sequence ID" value="VVN10831.1"/>
    <property type="molecule type" value="Genomic_DNA"/>
</dbReference>